<feature type="domain" description="Cadherin" evidence="16">
    <location>
        <begin position="1279"/>
        <end position="1380"/>
    </location>
</feature>
<dbReference type="GO" id="GO:0045296">
    <property type="term" value="F:cadherin binding"/>
    <property type="evidence" value="ECO:0007669"/>
    <property type="project" value="TreeGrafter"/>
</dbReference>
<feature type="domain" description="Cadherin" evidence="16">
    <location>
        <begin position="1388"/>
        <end position="1484"/>
    </location>
</feature>
<dbReference type="GO" id="GO:0007163">
    <property type="term" value="P:establishment or maintenance of cell polarity"/>
    <property type="evidence" value="ECO:0007669"/>
    <property type="project" value="UniProtKB-ARBA"/>
</dbReference>
<keyword evidence="3 14" id="KW-0812">Transmembrane</keyword>
<keyword evidence="5" id="KW-0677">Repeat</keyword>
<feature type="domain" description="Cadherin" evidence="16">
    <location>
        <begin position="1516"/>
        <end position="1548"/>
    </location>
</feature>
<feature type="domain" description="Cadherin" evidence="16">
    <location>
        <begin position="2154"/>
        <end position="2269"/>
    </location>
</feature>
<evidence type="ECO:0000259" key="16">
    <source>
        <dbReference type="PROSITE" id="PS50268"/>
    </source>
</evidence>
<evidence type="ECO:0000256" key="2">
    <source>
        <dbReference type="ARBA" id="ARBA00022536"/>
    </source>
</evidence>
<dbReference type="FunFam" id="2.60.40.60:FF:000020">
    <property type="entry name" value="Dachsous cadherin-related 1b"/>
    <property type="match status" value="2"/>
</dbReference>
<proteinExistence type="predicted"/>
<feature type="region of interest" description="Disordered" evidence="13">
    <location>
        <begin position="2688"/>
        <end position="2750"/>
    </location>
</feature>
<evidence type="ECO:0000313" key="18">
    <source>
        <dbReference type="Proteomes" id="UP000694393"/>
    </source>
</evidence>
<feature type="domain" description="Cadherin" evidence="16">
    <location>
        <begin position="1758"/>
        <end position="1860"/>
    </location>
</feature>
<feature type="chain" id="PRO_5034786812" description="Cadherin domain-containing protein" evidence="15">
    <location>
        <begin position="42"/>
        <end position="2974"/>
    </location>
</feature>
<keyword evidence="18" id="KW-1185">Reference proteome</keyword>
<feature type="domain" description="Cadherin" evidence="16">
    <location>
        <begin position="1976"/>
        <end position="2066"/>
    </location>
</feature>
<feature type="domain" description="Cadherin" evidence="16">
    <location>
        <begin position="77"/>
        <end position="143"/>
    </location>
</feature>
<dbReference type="InterPro" id="IPR015919">
    <property type="entry name" value="Cadherin-like_sf"/>
</dbReference>
<dbReference type="PRINTS" id="PR00205">
    <property type="entry name" value="CADHERIN"/>
</dbReference>
<feature type="domain" description="Cadherin" evidence="16">
    <location>
        <begin position="471"/>
        <end position="577"/>
    </location>
</feature>
<dbReference type="PANTHER" id="PTHR24027">
    <property type="entry name" value="CADHERIN-23"/>
    <property type="match status" value="1"/>
</dbReference>
<feature type="domain" description="Cadherin" evidence="16">
    <location>
        <begin position="797"/>
        <end position="899"/>
    </location>
</feature>
<dbReference type="Proteomes" id="UP000694393">
    <property type="component" value="Unplaced"/>
</dbReference>
<dbReference type="FunFam" id="2.60.40.60:FF:000140">
    <property type="entry name" value="Dachsous cadherin-related 1"/>
    <property type="match status" value="1"/>
</dbReference>
<evidence type="ECO:0000313" key="17">
    <source>
        <dbReference type="Ensembl" id="ENSPCEP00000010583.1"/>
    </source>
</evidence>
<dbReference type="GO" id="GO:0007156">
    <property type="term" value="P:homophilic cell adhesion via plasma membrane adhesion molecules"/>
    <property type="evidence" value="ECO:0007669"/>
    <property type="project" value="InterPro"/>
</dbReference>
<sequence length="2974" mass="326670">RLQQQQQPRSCPLPSSPHLLFSALTLLLVPLWLCAAGSCSAQLYHLRLAVDEGLPADTLVGDIRAGLPAGEEQPGGFFLSEGSGESAVLADFHVQPESGLIRTARRLDRERRARYSFVAATLRGEMVQVEIAVGDVNDHPPRFPRDSLRLDVSEFSPPGTAFRLPAARDPDAGSFGTQGYTLLADGEAAALFQLRYGAAPEPLDLVLLRRLDRERADSHRLVVEAWDGGNPRLRGRLRVEVRVADENDNTPAFSQREYRARLREDAAPGTVVCRLLATDPDLGANGEVRYGIDRRQSDPAAYFAVDERSGVLRLRRPLDREARALHRVVVQARDGGAEPEVGSALVSVAVLDVNDNRPAIRLLLLTEGGAAWLSEAARPGDYVARVSVSDADEAGGELGLSLQGGDGAFALRPGGAVGLYFLCVAGPLDRESRDLYELRLSATDGGSPPLAAHETLLLRVADVNDQPPAFPQARYRAAVSEAASPGTAVLRLSASDGDEPGSPNAQVRYALEAAPGAELFRIDPLSGLVSTQRGLDREREAALELRVVARDLGEPPLSASCLLSVRVEDANDNEPVFEQQVYNASLAEHTAPGRCLLQVTCGGATPWRPCWAWSRREGWGPGGLSSQAFVRIRIEDINDNQPIFDPARYVTSISSHTHPGTEIINVVATDRDSGIYGVVIYELVPGEFSSFFTVDSSSGTVCLSDYLLHIFLPKLFLFPLLDSLDVISYKISSGDSYGRFSIDPQFGILLTKKQLDHENQSLIVLTVQSQLGDSPLYSSTQVNISVIDVNDNPPVFLAESDQIIISHSMAPGTALYIAHAEDKDSGLNGVIKYTIANGQSNPFSIDPGLGVVYLIRTLFTDTQREYALHITAEDHGTPPLSSLLMLTVIVEEQKMGPTLIFENLVYQVEVSESCSLTVKVLQIQAHTQVPQHTVSQIVYSLEPSTDSATFGIDPVTGWIYIRKHLNYEFTQKYKFRAFASSPEDRSGQNASTSVIVNVLDENDNSPVFTHNVYFFEIEESPVPQGVVGTVTAVDRDSGRNGQLSYFLFAFLLHFLCPTGEIINWFALDHEQQTHHQLIILVTDNGAPRLNATTTAYILIADLNDNQPYFPQVPPGKEVTVKVCNSCSNKKIYFTKYPNSSNRKTFAVFVLLFQVIPLPKGRSFFSQDIRHLVIPENFKPAQVLSSVKLLSPHPQTNRKLHFSICDEEDDDHFEINSSTGDLLLSKELDYETTSHFLLRVVIKDYHKNPPWNHTVFLNVDIEDQNDHSPYFQDDFIVIGVEEAVPVGTPVYTFNVKDGDGSFLNSKVQYSIETSDSGENPFLIHPSYGTLITAIPLDRELTHSVVLTVSASDQAINLTERRLGSLTAKIVILDINDNSPSFVSSPLSYVMENAEVGSLVRHIIAEDPDEGRNGQVTYRILSGNENNAFLLDKTTGLLTTAFPLDHESQEYYILTILALDDGTPALSATQILTVTILDVNDEKPVFQKQLYEAAVTENRDPEEFVIKVEYKLAFYVYLSVLVRDSGTPSLSSTATVICKVLDENDYTPKFLLPAPEIQIPENQEPAIVYTTLAVDMDAGNNGTLRYQIIGGNVGEYFILNDTSGELLATRGLDREDASKFTLIIECYDLGSPSRSSTTQLQITVLDENDNSPIFAKKNYQTSVREDLEEGSVVLELFASDEDAGLNGEVMYLFIDDTLGAFTINRTTGVIVTTRALDREITSQYSFRAVASDCSSQGPRSTTVSIMVHIDDANDNSPVFLQNPFRAYVPPETSLNQTVVTVRAEDMDLGPNGAVVFNFVAPETMFRIDISTGEICLQEPLPSEGFSTLLVVMASDQGVPAKTATALLAISSREQEELWPPTSVESCANEDDATCIIIFNILFSLNMYITCPSLKFFLENETGELTVKDPKFLDHESKSKIHLAVLAENGLNSALCGVTVWVQDVNDNTPKFEQSSYKTSVSTLHILQLIRFILNITVSDTPPGFIVTQVSANDVDLSPALLYSFTEGGNPGMKFAINQHTGVITLVKSLDFEETAQFELWIRVSDSVHQTEAELTIHVLDVNDNPPEFTQHSYQVIRWQIEKLYVSMFLKRNLIYFVCLFVCSGSVYTAKPVTHLCKSSVVHLLVEANDNGDPALTAVTSVEIQIQDVNNYAPQFTMAQYNVSVSEDASVGGTILTFSAIDYDWIHENTHIEYYIISSNANNQFHVETSVIESAASYKLVGNLVLSSPLDRETTSSHQVIILASDHGTPSLNSSATVLITVLDVNDNPPIFNKLEYHIHVREGIPVGSHITAISANDCDAGANAEVTYAIISGNDKGHFQLDGKTGSVDLIRTLDYEETIKFTLTIQASDGGVSGRNVAFSVVFVSVLDDNDYAPLFLFPSLNCVVHENLPAFAFVCTVYALDFDTGPYGHLTYSIQSSCLSDYGSPQDHAMFFIDPLTGNVQTKQMLDYESRNKYCFIVQAKDKGGSIATLTVQVDVEGTDEFDPVFTQDQYFFDLPEKNEAGQLVGKVAASDDDDGLDGVIHYSLLKPSPFFSVNQTNGNIYLSRTLHRKKSSSKRKDDTLELLVRAHSPKLDSKSSTCTVLVNISSSPESYSVASGNILYLSLTVSLVVFLLLAISLIAFILRYKQKDMINSSMKRETSSSSADLTLTNEDAIPKDCQKHQSAESSTLPMGSITEWLTLVGIREKDDVGNPSRHSDSSGHGSAEGETAEDEEIKRINEHSCRKVLGSALSERGSRVPDSGIPRDSDQLSCQSGETDVVAATQNVESINTFKDEGGGESCDPNYAHNKMLSQTLQKIGIKDRDLMTDITREYIFISDGQDSRYGSLVASDENLGGSYNWDYLLSWEPRFQPLASVFNDIAKLKDENLPIHSFPKEKKSFILPPPLITSVAQPGIRSVPPQMPTIIPGQSFKKYPHSPLISNLRYPPLAMTPSFSPSLSLLTMQTPTASPVMSDSALKGTYRTGSIHTTEEEVQV</sequence>
<evidence type="ECO:0000256" key="5">
    <source>
        <dbReference type="ARBA" id="ARBA00022737"/>
    </source>
</evidence>
<feature type="domain" description="Cadherin" evidence="16">
    <location>
        <begin position="645"/>
        <end position="796"/>
    </location>
</feature>
<evidence type="ECO:0000256" key="1">
    <source>
        <dbReference type="ARBA" id="ARBA00004167"/>
    </source>
</evidence>
<dbReference type="FunFam" id="2.60.40.60:FF:000035">
    <property type="entry name" value="Protocadherin Fat 3"/>
    <property type="match status" value="1"/>
</dbReference>
<keyword evidence="10" id="KW-1015">Disulfide bond</keyword>
<protein>
    <recommendedName>
        <fullName evidence="16">Cadherin domain-containing protein</fullName>
    </recommendedName>
</protein>
<feature type="compositionally biased region" description="Basic and acidic residues" evidence="13">
    <location>
        <begin position="2713"/>
        <end position="2722"/>
    </location>
</feature>
<evidence type="ECO:0000256" key="14">
    <source>
        <dbReference type="SAM" id="Phobius"/>
    </source>
</evidence>
<keyword evidence="2" id="KW-0245">EGF-like domain</keyword>
<keyword evidence="7" id="KW-0130">Cell adhesion</keyword>
<feature type="domain" description="Cadherin" evidence="16">
    <location>
        <begin position="254"/>
        <end position="360"/>
    </location>
</feature>
<dbReference type="FunFam" id="2.60.40.60:FF:000032">
    <property type="entry name" value="FAT atypical cadherin 1"/>
    <property type="match status" value="1"/>
</dbReference>
<feature type="domain" description="Cadherin" evidence="16">
    <location>
        <begin position="2101"/>
        <end position="2153"/>
    </location>
</feature>
<evidence type="ECO:0000256" key="7">
    <source>
        <dbReference type="ARBA" id="ARBA00022889"/>
    </source>
</evidence>
<feature type="domain" description="Cadherin" evidence="16">
    <location>
        <begin position="2270"/>
        <end position="2375"/>
    </location>
</feature>
<keyword evidence="4 15" id="KW-0732">Signal</keyword>
<dbReference type="GO" id="GO:0005509">
    <property type="term" value="F:calcium ion binding"/>
    <property type="evidence" value="ECO:0007669"/>
    <property type="project" value="UniProtKB-UniRule"/>
</dbReference>
<reference evidence="17" key="2">
    <citation type="submission" date="2025-09" db="UniProtKB">
        <authorList>
            <consortium name="Ensembl"/>
        </authorList>
    </citation>
    <scope>IDENTIFICATION</scope>
</reference>
<dbReference type="SMART" id="SM00112">
    <property type="entry name" value="CA"/>
    <property type="match status" value="22"/>
</dbReference>
<keyword evidence="6 12" id="KW-0106">Calcium</keyword>
<name>A0A8C8RWB6_9SAUR</name>
<dbReference type="InterPro" id="IPR002126">
    <property type="entry name" value="Cadherin-like_dom"/>
</dbReference>
<keyword evidence="8 14" id="KW-1133">Transmembrane helix</keyword>
<evidence type="ECO:0000256" key="9">
    <source>
        <dbReference type="ARBA" id="ARBA00023136"/>
    </source>
</evidence>
<dbReference type="FunFam" id="2.60.40.60:FF:000269">
    <property type="entry name" value="Dachsous cadherin-related 2"/>
    <property type="match status" value="1"/>
</dbReference>
<feature type="domain" description="Cadherin" evidence="16">
    <location>
        <begin position="1653"/>
        <end position="1757"/>
    </location>
</feature>
<dbReference type="FunFam" id="2.60.40.60:FF:000081">
    <property type="entry name" value="protocadherin Fat 4"/>
    <property type="match status" value="1"/>
</dbReference>
<feature type="domain" description="Cadherin" evidence="16">
    <location>
        <begin position="2384"/>
        <end position="2486"/>
    </location>
</feature>
<dbReference type="FunFam" id="2.60.40.60:FF:000101">
    <property type="entry name" value="FAT atypical cadherin 4"/>
    <property type="match status" value="1"/>
</dbReference>
<evidence type="ECO:0000256" key="4">
    <source>
        <dbReference type="ARBA" id="ARBA00022729"/>
    </source>
</evidence>
<dbReference type="CDD" id="cd11304">
    <property type="entry name" value="Cadherin_repeat"/>
    <property type="match status" value="20"/>
</dbReference>
<feature type="domain" description="Cadherin" evidence="16">
    <location>
        <begin position="1549"/>
        <end position="1652"/>
    </location>
</feature>
<dbReference type="PROSITE" id="PS00232">
    <property type="entry name" value="CADHERIN_1"/>
    <property type="match status" value="11"/>
</dbReference>
<evidence type="ECO:0000256" key="13">
    <source>
        <dbReference type="SAM" id="MobiDB-lite"/>
    </source>
</evidence>
<organism evidence="17 18">
    <name type="scientific">Pelusios castaneus</name>
    <name type="common">West African mud turtle</name>
    <dbReference type="NCBI Taxonomy" id="367368"/>
    <lineage>
        <taxon>Eukaryota</taxon>
        <taxon>Metazoa</taxon>
        <taxon>Chordata</taxon>
        <taxon>Craniata</taxon>
        <taxon>Vertebrata</taxon>
        <taxon>Euteleostomi</taxon>
        <taxon>Archelosauria</taxon>
        <taxon>Testudinata</taxon>
        <taxon>Testudines</taxon>
        <taxon>Pleurodira</taxon>
        <taxon>Pelomedusidae</taxon>
        <taxon>Pelusios</taxon>
    </lineage>
</organism>
<dbReference type="FunFam" id="2.60.40.60:FF:000255">
    <property type="entry name" value="protocadherin-23 isoform X2"/>
    <property type="match status" value="1"/>
</dbReference>
<dbReference type="FunFam" id="2.60.40.60:FF:000116">
    <property type="entry name" value="Dachsous cadherin-related 2"/>
    <property type="match status" value="1"/>
</dbReference>
<feature type="domain" description="Cadherin" evidence="16">
    <location>
        <begin position="902"/>
        <end position="1008"/>
    </location>
</feature>
<dbReference type="Ensembl" id="ENSPCET00000010935.1">
    <property type="protein sequence ID" value="ENSPCEP00000010583.1"/>
    <property type="gene ID" value="ENSPCEG00000008359.1"/>
</dbReference>
<dbReference type="FunFam" id="2.60.40.60:FF:000211">
    <property type="entry name" value="Dachsous cadherin-related 2"/>
    <property type="match status" value="1"/>
</dbReference>
<feature type="domain" description="Cadherin" evidence="16">
    <location>
        <begin position="1009"/>
        <end position="1109"/>
    </location>
</feature>
<keyword evidence="11" id="KW-0325">Glycoprotein</keyword>
<dbReference type="GO" id="GO:0048729">
    <property type="term" value="P:tissue morphogenesis"/>
    <property type="evidence" value="ECO:0007669"/>
    <property type="project" value="UniProtKB-ARBA"/>
</dbReference>
<dbReference type="InterPro" id="IPR020894">
    <property type="entry name" value="Cadherin_CS"/>
</dbReference>
<feature type="compositionally biased region" description="Basic and acidic residues" evidence="13">
    <location>
        <begin position="2688"/>
        <end position="2698"/>
    </location>
</feature>
<dbReference type="FunFam" id="2.60.40.60:FF:000181">
    <property type="entry name" value="Predicted protein"/>
    <property type="match status" value="1"/>
</dbReference>
<feature type="domain" description="Cadherin" evidence="16">
    <location>
        <begin position="1893"/>
        <end position="1949"/>
    </location>
</feature>
<dbReference type="FunFam" id="2.60.40.60:FF:000080">
    <property type="entry name" value="FAT atypical cadherin 1"/>
    <property type="match status" value="1"/>
</dbReference>
<evidence type="ECO:0000256" key="8">
    <source>
        <dbReference type="ARBA" id="ARBA00022989"/>
    </source>
</evidence>
<evidence type="ECO:0000256" key="12">
    <source>
        <dbReference type="PROSITE-ProRule" id="PRU00043"/>
    </source>
</evidence>
<comment type="subcellular location">
    <subcellularLocation>
        <location evidence="1">Membrane</location>
        <topology evidence="1">Single-pass membrane protein</topology>
    </subcellularLocation>
</comment>
<reference evidence="17" key="1">
    <citation type="submission" date="2025-08" db="UniProtKB">
        <authorList>
            <consortium name="Ensembl"/>
        </authorList>
    </citation>
    <scope>IDENTIFICATION</scope>
</reference>
<feature type="domain" description="Cadherin" evidence="16">
    <location>
        <begin position="144"/>
        <end position="253"/>
    </location>
</feature>
<dbReference type="GO" id="GO:0060429">
    <property type="term" value="P:epithelium development"/>
    <property type="evidence" value="ECO:0007669"/>
    <property type="project" value="UniProtKB-ARBA"/>
</dbReference>
<dbReference type="FunFam" id="2.60.40.60:FF:000267">
    <property type="entry name" value="Dachsous cadherin-related 2"/>
    <property type="match status" value="1"/>
</dbReference>
<feature type="domain" description="Cadherin" evidence="16">
    <location>
        <begin position="1165"/>
        <end position="1270"/>
    </location>
</feature>
<dbReference type="Gene3D" id="2.60.40.60">
    <property type="entry name" value="Cadherins"/>
    <property type="match status" value="24"/>
</dbReference>
<evidence type="ECO:0000256" key="3">
    <source>
        <dbReference type="ARBA" id="ARBA00022692"/>
    </source>
</evidence>
<feature type="transmembrane region" description="Helical" evidence="14">
    <location>
        <begin position="2599"/>
        <end position="2623"/>
    </location>
</feature>
<feature type="domain" description="Cadherin" evidence="16">
    <location>
        <begin position="373"/>
        <end position="470"/>
    </location>
</feature>
<feature type="domain" description="Cadherin" evidence="16">
    <location>
        <begin position="2487"/>
        <end position="2600"/>
    </location>
</feature>
<evidence type="ECO:0000256" key="10">
    <source>
        <dbReference type="ARBA" id="ARBA00023157"/>
    </source>
</evidence>
<dbReference type="GO" id="GO:0016342">
    <property type="term" value="C:catenin complex"/>
    <property type="evidence" value="ECO:0007669"/>
    <property type="project" value="TreeGrafter"/>
</dbReference>
<accession>A0A8C8RWB6</accession>
<keyword evidence="9 14" id="KW-0472">Membrane</keyword>
<dbReference type="GO" id="GO:0003007">
    <property type="term" value="P:heart morphogenesis"/>
    <property type="evidence" value="ECO:0007669"/>
    <property type="project" value="UniProtKB-ARBA"/>
</dbReference>
<dbReference type="GO" id="GO:0030154">
    <property type="term" value="P:cell differentiation"/>
    <property type="evidence" value="ECO:0007669"/>
    <property type="project" value="UniProtKB-ARBA"/>
</dbReference>
<evidence type="ECO:0000256" key="15">
    <source>
        <dbReference type="SAM" id="SignalP"/>
    </source>
</evidence>
<dbReference type="PROSITE" id="PS50268">
    <property type="entry name" value="CADHERIN_2"/>
    <property type="match status" value="23"/>
</dbReference>
<dbReference type="FunFam" id="2.60.40.60:FF:000278">
    <property type="entry name" value="LOW QUALITY PROTEIN: protocadherin-23"/>
    <property type="match status" value="2"/>
</dbReference>
<dbReference type="GO" id="GO:0008013">
    <property type="term" value="F:beta-catenin binding"/>
    <property type="evidence" value="ECO:0007669"/>
    <property type="project" value="TreeGrafter"/>
</dbReference>
<dbReference type="InterPro" id="IPR039808">
    <property type="entry name" value="Cadherin"/>
</dbReference>
<evidence type="ECO:0000256" key="11">
    <source>
        <dbReference type="ARBA" id="ARBA00023180"/>
    </source>
</evidence>
<dbReference type="SUPFAM" id="SSF49313">
    <property type="entry name" value="Cadherin-like"/>
    <property type="match status" value="24"/>
</dbReference>
<evidence type="ECO:0000256" key="6">
    <source>
        <dbReference type="ARBA" id="ARBA00022837"/>
    </source>
</evidence>
<dbReference type="GO" id="GO:0016477">
    <property type="term" value="P:cell migration"/>
    <property type="evidence" value="ECO:0007669"/>
    <property type="project" value="TreeGrafter"/>
</dbReference>
<dbReference type="Pfam" id="PF00028">
    <property type="entry name" value="Cadherin"/>
    <property type="match status" value="18"/>
</dbReference>
<dbReference type="PANTHER" id="PTHR24027:SF416">
    <property type="entry name" value="CADHERIN DOMAIN-CONTAINING PROTEIN"/>
    <property type="match status" value="1"/>
</dbReference>
<feature type="signal peptide" evidence="15">
    <location>
        <begin position="1"/>
        <end position="41"/>
    </location>
</feature>